<dbReference type="Proteomes" id="UP000191144">
    <property type="component" value="Chromosome A"/>
</dbReference>
<dbReference type="CDD" id="cd00067">
    <property type="entry name" value="GAL4"/>
    <property type="match status" value="1"/>
</dbReference>
<dbReference type="SMART" id="SM00066">
    <property type="entry name" value="GAL4"/>
    <property type="match status" value="1"/>
</dbReference>
<accession>A0A1G4IPT3</accession>
<dbReference type="InterPro" id="IPR036864">
    <property type="entry name" value="Zn2-C6_fun-type_DNA-bd_sf"/>
</dbReference>
<evidence type="ECO:0000313" key="3">
    <source>
        <dbReference type="Proteomes" id="UP000191144"/>
    </source>
</evidence>
<dbReference type="SUPFAM" id="SSF57701">
    <property type="entry name" value="Zn2/Cys6 DNA-binding domain"/>
    <property type="match status" value="1"/>
</dbReference>
<name>A0A1G4IPT3_9SACH</name>
<dbReference type="Pfam" id="PF00172">
    <property type="entry name" value="Zn_clus"/>
    <property type="match status" value="1"/>
</dbReference>
<dbReference type="AlphaFoldDB" id="A0A1G4IPT3"/>
<dbReference type="OrthoDB" id="416217at2759"/>
<dbReference type="EMBL" id="LT598483">
    <property type="protein sequence ID" value="SCU78674.1"/>
    <property type="molecule type" value="Genomic_DNA"/>
</dbReference>
<dbReference type="GO" id="GO:0008270">
    <property type="term" value="F:zinc ion binding"/>
    <property type="evidence" value="ECO:0007669"/>
    <property type="project" value="InterPro"/>
</dbReference>
<dbReference type="InterPro" id="IPR001138">
    <property type="entry name" value="Zn2Cys6_DnaBD"/>
</dbReference>
<evidence type="ECO:0000259" key="1">
    <source>
        <dbReference type="PROSITE" id="PS50048"/>
    </source>
</evidence>
<dbReference type="PROSITE" id="PS50048">
    <property type="entry name" value="ZN2_CY6_FUNGAL_2"/>
    <property type="match status" value="1"/>
</dbReference>
<keyword evidence="3" id="KW-1185">Reference proteome</keyword>
<dbReference type="PANTHER" id="PTHR47657:SF7">
    <property type="entry name" value="STEROL REGULATORY ELEMENT-BINDING PROTEIN ECM22"/>
    <property type="match status" value="1"/>
</dbReference>
<sequence>MEAGGAGRDPRDGRHDIEGNVTNLFDFSDIEGSPELNTNELIRATSSDAFEPRKRVGRRKHRNSKLGCLECKKRRIKCDETLPECRNCRNRVQKPGDVAHQCSYLRMSEEQIKEFKTLKKQNCSAHLSRAARNSSYQLEQSEPLAEDLAVEIVMIPHRRVDIPESAWICMVGMENMRVPRALYLQLLLNCTQDWSLSTKGFVVLAIYASIKSLTRKIEIAQKRKRLAAARDLLIERASMENIAVRYHGQLLSFVRHIISTFLTSELSQGDKLVGTRLLISNSNIQYTLMYKNSGYDDKHHIAMIDMCIEMSRKNKIEKLTRALHYYWVSLPLHLTLLYYPAYSTDLLYEVVDVLRKLKPFISSVSDRRLELHYKELTGYLNYLVSLLPLASGVMPLPIDTMYEVYRRWTLNVPGEAFCILDSMSGVHRVFYTFYHSIPAYLNNLFPAGCYLMSRPFYGPTSFYPFSLKTIFYDLEPRLGPFAEFSIRLVSFMERRSYMLRNFFTVVNPFPMKVSEQRFHNRKVCNMTEKFISSLRNQIIGWENYPDIFPIDERDNNLFHAAVREPALSQIESWRAAKAQSGPEAGVFDAYTMEPKDMPGSILLGEILKDMKCDEDYSMDRRKTLLLTPAVKYSSGVGHAITERGMFDKDCDITLFFEPKPPALLATSPTIEDIERYKLDRLCLIRDSDKNLIY</sequence>
<dbReference type="PANTHER" id="PTHR47657">
    <property type="entry name" value="STEROL REGULATORY ELEMENT-BINDING PROTEIN ECM22"/>
    <property type="match status" value="1"/>
</dbReference>
<protein>
    <submittedName>
        <fullName evidence="2">LAME_0A05314g1_1</fullName>
    </submittedName>
</protein>
<reference evidence="3" key="1">
    <citation type="submission" date="2016-03" db="EMBL/GenBank/DDBJ databases">
        <authorList>
            <person name="Devillers Hugo."/>
        </authorList>
    </citation>
    <scope>NUCLEOTIDE SEQUENCE [LARGE SCALE GENOMIC DNA]</scope>
</reference>
<gene>
    <name evidence="2" type="ORF">LAME_0A05314G</name>
</gene>
<dbReference type="Gene3D" id="4.10.240.10">
    <property type="entry name" value="Zn(2)-C6 fungal-type DNA-binding domain"/>
    <property type="match status" value="1"/>
</dbReference>
<feature type="domain" description="Zn(2)-C6 fungal-type" evidence="1">
    <location>
        <begin position="67"/>
        <end position="104"/>
    </location>
</feature>
<dbReference type="GO" id="GO:0000981">
    <property type="term" value="F:DNA-binding transcription factor activity, RNA polymerase II-specific"/>
    <property type="evidence" value="ECO:0007669"/>
    <property type="project" value="InterPro"/>
</dbReference>
<organism evidence="2 3">
    <name type="scientific">Lachancea meyersii CBS 8951</name>
    <dbReference type="NCBI Taxonomy" id="1266667"/>
    <lineage>
        <taxon>Eukaryota</taxon>
        <taxon>Fungi</taxon>
        <taxon>Dikarya</taxon>
        <taxon>Ascomycota</taxon>
        <taxon>Saccharomycotina</taxon>
        <taxon>Saccharomycetes</taxon>
        <taxon>Saccharomycetales</taxon>
        <taxon>Saccharomycetaceae</taxon>
        <taxon>Lachancea</taxon>
    </lineage>
</organism>
<evidence type="ECO:0000313" key="2">
    <source>
        <dbReference type="EMBL" id="SCU78674.1"/>
    </source>
</evidence>
<dbReference type="InterPro" id="IPR052400">
    <property type="entry name" value="Zn2-C6_fungal_TF"/>
</dbReference>
<proteinExistence type="predicted"/>